<protein>
    <submittedName>
        <fullName evidence="1">Uncharacterized protein</fullName>
    </submittedName>
</protein>
<organism evidence="1">
    <name type="scientific">Anguilla anguilla</name>
    <name type="common">European freshwater eel</name>
    <name type="synonym">Muraena anguilla</name>
    <dbReference type="NCBI Taxonomy" id="7936"/>
    <lineage>
        <taxon>Eukaryota</taxon>
        <taxon>Metazoa</taxon>
        <taxon>Chordata</taxon>
        <taxon>Craniata</taxon>
        <taxon>Vertebrata</taxon>
        <taxon>Euteleostomi</taxon>
        <taxon>Actinopterygii</taxon>
        <taxon>Neopterygii</taxon>
        <taxon>Teleostei</taxon>
        <taxon>Anguilliformes</taxon>
        <taxon>Anguillidae</taxon>
        <taxon>Anguilla</taxon>
    </lineage>
</organism>
<accession>A0A0E9VG38</accession>
<reference evidence="1" key="2">
    <citation type="journal article" date="2015" name="Fish Shellfish Immunol.">
        <title>Early steps in the European eel (Anguilla anguilla)-Vibrio vulnificus interaction in the gills: Role of the RtxA13 toxin.</title>
        <authorList>
            <person name="Callol A."/>
            <person name="Pajuelo D."/>
            <person name="Ebbesson L."/>
            <person name="Teles M."/>
            <person name="MacKenzie S."/>
            <person name="Amaro C."/>
        </authorList>
    </citation>
    <scope>NUCLEOTIDE SEQUENCE</scope>
</reference>
<dbReference type="AlphaFoldDB" id="A0A0E9VG38"/>
<dbReference type="EMBL" id="GBXM01032409">
    <property type="protein sequence ID" value="JAH76168.1"/>
    <property type="molecule type" value="Transcribed_RNA"/>
</dbReference>
<reference evidence="1" key="1">
    <citation type="submission" date="2014-11" db="EMBL/GenBank/DDBJ databases">
        <authorList>
            <person name="Amaro Gonzalez C."/>
        </authorList>
    </citation>
    <scope>NUCLEOTIDE SEQUENCE</scope>
</reference>
<sequence length="34" mass="3825">MCLVECLIFYHTPPLRNPICAQGSQIRLLNLGPI</sequence>
<proteinExistence type="predicted"/>
<name>A0A0E9VG38_ANGAN</name>
<evidence type="ECO:0000313" key="1">
    <source>
        <dbReference type="EMBL" id="JAH76168.1"/>
    </source>
</evidence>